<dbReference type="AlphaFoldDB" id="A0A653DLD9"/>
<accession>A0A653DLD9</accession>
<name>A0A653DLD9_CALMS</name>
<reference evidence="1 2" key="1">
    <citation type="submission" date="2019-01" db="EMBL/GenBank/DDBJ databases">
        <authorList>
            <person name="Sayadi A."/>
        </authorList>
    </citation>
    <scope>NUCLEOTIDE SEQUENCE [LARGE SCALE GENOMIC DNA]</scope>
</reference>
<dbReference type="EMBL" id="CAACVG010012677">
    <property type="protein sequence ID" value="VEN60637.1"/>
    <property type="molecule type" value="Genomic_DNA"/>
</dbReference>
<dbReference type="Proteomes" id="UP000410492">
    <property type="component" value="Unassembled WGS sequence"/>
</dbReference>
<keyword evidence="2" id="KW-1185">Reference proteome</keyword>
<sequence>MLFVPYNVPTAAALAPPIPPQATMQTACTANKVGTSFTQFIFMHIYIISYCKSK</sequence>
<protein>
    <submittedName>
        <fullName evidence="1">Uncharacterized protein</fullName>
    </submittedName>
</protein>
<evidence type="ECO:0000313" key="2">
    <source>
        <dbReference type="Proteomes" id="UP000410492"/>
    </source>
</evidence>
<gene>
    <name evidence="1" type="ORF">CALMAC_LOCUS18267</name>
</gene>
<proteinExistence type="predicted"/>
<evidence type="ECO:0000313" key="1">
    <source>
        <dbReference type="EMBL" id="VEN60637.1"/>
    </source>
</evidence>
<organism evidence="1 2">
    <name type="scientific">Callosobruchus maculatus</name>
    <name type="common">Southern cowpea weevil</name>
    <name type="synonym">Pulse bruchid</name>
    <dbReference type="NCBI Taxonomy" id="64391"/>
    <lineage>
        <taxon>Eukaryota</taxon>
        <taxon>Metazoa</taxon>
        <taxon>Ecdysozoa</taxon>
        <taxon>Arthropoda</taxon>
        <taxon>Hexapoda</taxon>
        <taxon>Insecta</taxon>
        <taxon>Pterygota</taxon>
        <taxon>Neoptera</taxon>
        <taxon>Endopterygota</taxon>
        <taxon>Coleoptera</taxon>
        <taxon>Polyphaga</taxon>
        <taxon>Cucujiformia</taxon>
        <taxon>Chrysomeloidea</taxon>
        <taxon>Chrysomelidae</taxon>
        <taxon>Bruchinae</taxon>
        <taxon>Bruchini</taxon>
        <taxon>Callosobruchus</taxon>
    </lineage>
</organism>